<reference evidence="2 3" key="1">
    <citation type="journal article" date="2016" name="Nat. Commun.">
        <title>Ectomycorrhizal ecology is imprinted in the genome of the dominant symbiotic fungus Cenococcum geophilum.</title>
        <authorList>
            <consortium name="DOE Joint Genome Institute"/>
            <person name="Peter M."/>
            <person name="Kohler A."/>
            <person name="Ohm R.A."/>
            <person name="Kuo A."/>
            <person name="Krutzmann J."/>
            <person name="Morin E."/>
            <person name="Arend M."/>
            <person name="Barry K.W."/>
            <person name="Binder M."/>
            <person name="Choi C."/>
            <person name="Clum A."/>
            <person name="Copeland A."/>
            <person name="Grisel N."/>
            <person name="Haridas S."/>
            <person name="Kipfer T."/>
            <person name="LaButti K."/>
            <person name="Lindquist E."/>
            <person name="Lipzen A."/>
            <person name="Maire R."/>
            <person name="Meier B."/>
            <person name="Mihaltcheva S."/>
            <person name="Molinier V."/>
            <person name="Murat C."/>
            <person name="Poggeler S."/>
            <person name="Quandt C.A."/>
            <person name="Sperisen C."/>
            <person name="Tritt A."/>
            <person name="Tisserant E."/>
            <person name="Crous P.W."/>
            <person name="Henrissat B."/>
            <person name="Nehls U."/>
            <person name="Egli S."/>
            <person name="Spatafora J.W."/>
            <person name="Grigoriev I.V."/>
            <person name="Martin F.M."/>
        </authorList>
    </citation>
    <scope>NUCLEOTIDE SEQUENCE [LARGE SCALE GENOMIC DNA]</scope>
    <source>
        <strain evidence="2 3">CBS 459.81</strain>
    </source>
</reference>
<sequence length="753" mass="85482">MSSSQPDGISEYLSHLKDKDVHAEENRSTEQVRSNVLYTVLEHPQSIRLLELEPGKPEDDIVCHLRPASLDEHPPYVALSYAPSDSSIAVPISCNGNRIEVKKEIVNFLRSVRHPENRRIYWVDAICVNKADIQERNSQVRIMKDIWKQADMVAAYVGEETEDMPATIEVLTLLYGASLNEAPREAVEQTLLYGYLTGTNDEIPGSDSPKWDALQNFFRRKFFSSIWGFQAVVLASSDPNIFFGSQFITWKVLSSAARMYHSSQIVNKRPTEDESRNILLVDSYRNASPVEFKRLTLLHLLRSTWTFHSADPRDKIFALYGVSGNVTDENGKSLLEPDYQASVEEVYRQVAVAMVIQRQDLHVLTYVSHNRPKSNSQIPSWTPDWNNMGTALDFLGIGGQFTWWRSFPGECSFSSDYTVLNVSGCLVDNIKYVSEPLGSEKLQLFPEFRHPGALRRLWENQVISLGEQYAAGGTVVEAFWRTLIADNNSQRQKPAQDEWYVHFLSYWRMTRIKDLETEEYMQLHPTRPSIEDEVARREAQKRELEPSSSFCNEDQMAALKKRLSEIVEKQGYACQLPTDPYLIQVFGEKGMLDAKEGCIHCQTVDDPMLLRQVFPAMAMLPLRVDDPTLHMMDDRFVAEWFRRLRNDEKEPIPIIDSDGNAYGSSLKYGILDRTFFITSGGLMGVGPVDAQVGDKIAILARSEEPFILRSRESSGTGGSFTLVGSVYVHGIKNRSFLPVDAEGKPTWSTINLV</sequence>
<dbReference type="PANTHER" id="PTHR24148">
    <property type="entry name" value="ANKYRIN REPEAT DOMAIN-CONTAINING PROTEIN 39 HOMOLOG-RELATED"/>
    <property type="match status" value="1"/>
</dbReference>
<dbReference type="InterPro" id="IPR052895">
    <property type="entry name" value="HetReg/Transcr_Mod"/>
</dbReference>
<name>A0A8E2EJ66_9PEZI</name>
<keyword evidence="3" id="KW-1185">Reference proteome</keyword>
<dbReference type="Pfam" id="PF26639">
    <property type="entry name" value="Het-6_barrel"/>
    <property type="match status" value="1"/>
</dbReference>
<gene>
    <name evidence="2" type="ORF">K432DRAFT_378061</name>
</gene>
<organism evidence="2 3">
    <name type="scientific">Lepidopterella palustris CBS 459.81</name>
    <dbReference type="NCBI Taxonomy" id="1314670"/>
    <lineage>
        <taxon>Eukaryota</taxon>
        <taxon>Fungi</taxon>
        <taxon>Dikarya</taxon>
        <taxon>Ascomycota</taxon>
        <taxon>Pezizomycotina</taxon>
        <taxon>Dothideomycetes</taxon>
        <taxon>Pleosporomycetidae</taxon>
        <taxon>Mytilinidiales</taxon>
        <taxon>Argynnaceae</taxon>
        <taxon>Lepidopterella</taxon>
    </lineage>
</organism>
<proteinExistence type="predicted"/>
<protein>
    <recommendedName>
        <fullName evidence="1">Heterokaryon incompatibility domain-containing protein</fullName>
    </recommendedName>
</protein>
<accession>A0A8E2EJ66</accession>
<dbReference type="OrthoDB" id="2157530at2759"/>
<dbReference type="AlphaFoldDB" id="A0A8E2EJ66"/>
<evidence type="ECO:0000259" key="1">
    <source>
        <dbReference type="Pfam" id="PF06985"/>
    </source>
</evidence>
<feature type="domain" description="Heterokaryon incompatibility" evidence="1">
    <location>
        <begin position="76"/>
        <end position="230"/>
    </location>
</feature>
<dbReference type="Pfam" id="PF06985">
    <property type="entry name" value="HET"/>
    <property type="match status" value="1"/>
</dbReference>
<dbReference type="PANTHER" id="PTHR24148:SF73">
    <property type="entry name" value="HET DOMAIN PROTEIN (AFU_ORTHOLOGUE AFUA_8G01020)"/>
    <property type="match status" value="1"/>
</dbReference>
<dbReference type="InterPro" id="IPR010730">
    <property type="entry name" value="HET"/>
</dbReference>
<dbReference type="Proteomes" id="UP000250266">
    <property type="component" value="Unassembled WGS sequence"/>
</dbReference>
<evidence type="ECO:0000313" key="2">
    <source>
        <dbReference type="EMBL" id="OCK85006.1"/>
    </source>
</evidence>
<dbReference type="EMBL" id="KV744826">
    <property type="protein sequence ID" value="OCK85006.1"/>
    <property type="molecule type" value="Genomic_DNA"/>
</dbReference>
<evidence type="ECO:0000313" key="3">
    <source>
        <dbReference type="Proteomes" id="UP000250266"/>
    </source>
</evidence>